<evidence type="ECO:0000259" key="2">
    <source>
        <dbReference type="PROSITE" id="PS50191"/>
    </source>
</evidence>
<gene>
    <name evidence="3" type="ORF">C2845_PM05G22000</name>
</gene>
<dbReference type="SMART" id="SM00516">
    <property type="entry name" value="SEC14"/>
    <property type="match status" value="1"/>
</dbReference>
<evidence type="ECO:0000256" key="1">
    <source>
        <dbReference type="SAM" id="MobiDB-lite"/>
    </source>
</evidence>
<dbReference type="SUPFAM" id="SSF46938">
    <property type="entry name" value="CRAL/TRIO N-terminal domain"/>
    <property type="match status" value="1"/>
</dbReference>
<dbReference type="InterPro" id="IPR011074">
    <property type="entry name" value="CRAL/TRIO_N_dom"/>
</dbReference>
<feature type="compositionally biased region" description="Basic and acidic residues" evidence="1">
    <location>
        <begin position="7"/>
        <end position="23"/>
    </location>
</feature>
<dbReference type="InterPro" id="IPR001251">
    <property type="entry name" value="CRAL-TRIO_dom"/>
</dbReference>
<dbReference type="PROSITE" id="PS50191">
    <property type="entry name" value="CRAL_TRIO"/>
    <property type="match status" value="1"/>
</dbReference>
<dbReference type="InterPro" id="IPR036273">
    <property type="entry name" value="CRAL/TRIO_N_dom_sf"/>
</dbReference>
<dbReference type="AlphaFoldDB" id="A0A3L6SVM0"/>
<reference evidence="4" key="1">
    <citation type="journal article" date="2019" name="Nat. Commun.">
        <title>The genome of broomcorn millet.</title>
        <authorList>
            <person name="Zou C."/>
            <person name="Miki D."/>
            <person name="Li D."/>
            <person name="Tang Q."/>
            <person name="Xiao L."/>
            <person name="Rajput S."/>
            <person name="Deng P."/>
            <person name="Jia W."/>
            <person name="Huang R."/>
            <person name="Zhang M."/>
            <person name="Sun Y."/>
            <person name="Hu J."/>
            <person name="Fu X."/>
            <person name="Schnable P.S."/>
            <person name="Li F."/>
            <person name="Zhang H."/>
            <person name="Feng B."/>
            <person name="Zhu X."/>
            <person name="Liu R."/>
            <person name="Schnable J.C."/>
            <person name="Zhu J.-K."/>
            <person name="Zhang H."/>
        </authorList>
    </citation>
    <scope>NUCLEOTIDE SEQUENCE [LARGE SCALE GENOMIC DNA]</scope>
</reference>
<name>A0A3L6SVM0_PANMI</name>
<feature type="region of interest" description="Disordered" evidence="1">
    <location>
        <begin position="1"/>
        <end position="23"/>
    </location>
</feature>
<evidence type="ECO:0000313" key="4">
    <source>
        <dbReference type="Proteomes" id="UP000275267"/>
    </source>
</evidence>
<keyword evidence="4" id="KW-1185">Reference proteome</keyword>
<organism evidence="3 4">
    <name type="scientific">Panicum miliaceum</name>
    <name type="common">Proso millet</name>
    <name type="synonym">Broomcorn millet</name>
    <dbReference type="NCBI Taxonomy" id="4540"/>
    <lineage>
        <taxon>Eukaryota</taxon>
        <taxon>Viridiplantae</taxon>
        <taxon>Streptophyta</taxon>
        <taxon>Embryophyta</taxon>
        <taxon>Tracheophyta</taxon>
        <taxon>Spermatophyta</taxon>
        <taxon>Magnoliopsida</taxon>
        <taxon>Liliopsida</taxon>
        <taxon>Poales</taxon>
        <taxon>Poaceae</taxon>
        <taxon>PACMAD clade</taxon>
        <taxon>Panicoideae</taxon>
        <taxon>Panicodae</taxon>
        <taxon>Paniceae</taxon>
        <taxon>Panicinae</taxon>
        <taxon>Panicum</taxon>
        <taxon>Panicum sect. Panicum</taxon>
    </lineage>
</organism>
<dbReference type="InterPro" id="IPR052578">
    <property type="entry name" value="PI_Transfer_CRAL-TRIO"/>
</dbReference>
<dbReference type="Pfam" id="PF00650">
    <property type="entry name" value="CRAL_TRIO"/>
    <property type="match status" value="1"/>
</dbReference>
<dbReference type="PANTHER" id="PTHR45824">
    <property type="entry name" value="GH16843P"/>
    <property type="match status" value="1"/>
</dbReference>
<dbReference type="CDD" id="cd00170">
    <property type="entry name" value="SEC14"/>
    <property type="match status" value="1"/>
</dbReference>
<accession>A0A3L6SVM0</accession>
<dbReference type="InterPro" id="IPR036865">
    <property type="entry name" value="CRAL-TRIO_dom_sf"/>
</dbReference>
<evidence type="ECO:0000313" key="3">
    <source>
        <dbReference type="EMBL" id="RLN28419.1"/>
    </source>
</evidence>
<dbReference type="Gene3D" id="3.40.525.10">
    <property type="entry name" value="CRAL-TRIO lipid binding domain"/>
    <property type="match status" value="1"/>
</dbReference>
<dbReference type="GO" id="GO:0008526">
    <property type="term" value="F:phosphatidylinositol transfer activity"/>
    <property type="evidence" value="ECO:0007669"/>
    <property type="project" value="TreeGrafter"/>
</dbReference>
<sequence>MSYLFQTRREATQKKPESAAEQQRKIDDVRELLGDLATEMPSFLSDGTIRRFLRSRNWSTEKAAKALKEAVKWRRQFKPETICWEDLPGIENEVRRAYIPDYLDKNGRTVFVIMTSIKSLTSAKEHIQQLVHNLENIAMNSEDAQEDNVVWMCNFNGWTLSSTPLWETRESLHIIQKYYPGLIGAAILSNPPKIFESFWKIVKQFLEPTLQEKIKFIYSNNAESKRIMADMFDMDKLESAFGGINTASLDISKNKIISLVNIKDYMEALLTNKPFNLLMTKIISAQMISEQDSNSFPNWYIRKVTRKSMHRVFLLFRKYCIHEPVTDVAPLMSAEIRSYDPVSIPQCLGSIYAK</sequence>
<dbReference type="PANTHER" id="PTHR45824:SF7">
    <property type="entry name" value="OS05G0267800 PROTEIN"/>
    <property type="match status" value="1"/>
</dbReference>
<dbReference type="Proteomes" id="UP000275267">
    <property type="component" value="Unassembled WGS sequence"/>
</dbReference>
<comment type="caution">
    <text evidence="3">The sequence shown here is derived from an EMBL/GenBank/DDBJ whole genome shotgun (WGS) entry which is preliminary data.</text>
</comment>
<dbReference type="EMBL" id="PQIB02000003">
    <property type="protein sequence ID" value="RLN28419.1"/>
    <property type="molecule type" value="Genomic_DNA"/>
</dbReference>
<dbReference type="SMART" id="SM01100">
    <property type="entry name" value="CRAL_TRIO_N"/>
    <property type="match status" value="1"/>
</dbReference>
<feature type="domain" description="CRAL-TRIO" evidence="2">
    <location>
        <begin position="86"/>
        <end position="249"/>
    </location>
</feature>
<dbReference type="STRING" id="4540.A0A3L6SVM0"/>
<proteinExistence type="predicted"/>
<dbReference type="SUPFAM" id="SSF52087">
    <property type="entry name" value="CRAL/TRIO domain"/>
    <property type="match status" value="1"/>
</dbReference>
<dbReference type="OrthoDB" id="75724at2759"/>
<protein>
    <submittedName>
        <fullName evidence="3">Random slug protein 5-like</fullName>
    </submittedName>
</protein>